<dbReference type="RefSeq" id="WP_106169157.1">
    <property type="nucleotide sequence ID" value="NZ_JAVKZF010000004.1"/>
</dbReference>
<dbReference type="EMBL" id="RSCK01000097">
    <property type="protein sequence ID" value="RUT03671.1"/>
    <property type="molecule type" value="Genomic_DNA"/>
</dbReference>
<organism evidence="1 2">
    <name type="scientific">Chroococcidiopsis cubana SAG 39.79</name>
    <dbReference type="NCBI Taxonomy" id="388085"/>
    <lineage>
        <taxon>Bacteria</taxon>
        <taxon>Bacillati</taxon>
        <taxon>Cyanobacteriota</taxon>
        <taxon>Cyanophyceae</taxon>
        <taxon>Chroococcidiopsidales</taxon>
        <taxon>Chroococcidiopsidaceae</taxon>
        <taxon>Chroococcidiopsis</taxon>
    </lineage>
</organism>
<protein>
    <submittedName>
        <fullName evidence="1">Uncharacterized protein</fullName>
    </submittedName>
</protein>
<dbReference type="AlphaFoldDB" id="A0AB37UBF7"/>
<gene>
    <name evidence="1" type="ORF">DSM107010_60070</name>
</gene>
<evidence type="ECO:0000313" key="2">
    <source>
        <dbReference type="Proteomes" id="UP000282574"/>
    </source>
</evidence>
<dbReference type="Proteomes" id="UP000282574">
    <property type="component" value="Unassembled WGS sequence"/>
</dbReference>
<sequence length="79" mass="8918">MAYLTAPDAISAKQSYRYYVDLVSVQRDYQGVPEFTRTIDVVVTQPSKEAIVSLVAACSWLKGYEVISYNELSFQEAPF</sequence>
<comment type="caution">
    <text evidence="1">The sequence shown here is derived from an EMBL/GenBank/DDBJ whole genome shotgun (WGS) entry which is preliminary data.</text>
</comment>
<proteinExistence type="predicted"/>
<reference evidence="1 2" key="1">
    <citation type="journal article" date="2019" name="Genome Biol. Evol.">
        <title>Day and night: Metabolic profiles and evolutionary relationships of six axenic non-marine cyanobacteria.</title>
        <authorList>
            <person name="Will S.E."/>
            <person name="Henke P."/>
            <person name="Boedeker C."/>
            <person name="Huang S."/>
            <person name="Brinkmann H."/>
            <person name="Rohde M."/>
            <person name="Jarek M."/>
            <person name="Friedl T."/>
            <person name="Seufert S."/>
            <person name="Schumacher M."/>
            <person name="Overmann J."/>
            <person name="Neumann-Schaal M."/>
            <person name="Petersen J."/>
        </authorList>
    </citation>
    <scope>NUCLEOTIDE SEQUENCE [LARGE SCALE GENOMIC DNA]</scope>
    <source>
        <strain evidence="1 2">SAG 39.79</strain>
    </source>
</reference>
<keyword evidence="2" id="KW-1185">Reference proteome</keyword>
<evidence type="ECO:0000313" key="1">
    <source>
        <dbReference type="EMBL" id="RUT03671.1"/>
    </source>
</evidence>
<name>A0AB37UBF7_9CYAN</name>
<accession>A0AB37UBF7</accession>